<dbReference type="PANTHER" id="PTHR22916">
    <property type="entry name" value="GLYCOSYLTRANSFERASE"/>
    <property type="match status" value="1"/>
</dbReference>
<dbReference type="SUPFAM" id="SSF53448">
    <property type="entry name" value="Nucleotide-diphospho-sugar transferases"/>
    <property type="match status" value="1"/>
</dbReference>
<feature type="non-terminal residue" evidence="2">
    <location>
        <position position="191"/>
    </location>
</feature>
<dbReference type="GO" id="GO:0016758">
    <property type="term" value="F:hexosyltransferase activity"/>
    <property type="evidence" value="ECO:0007669"/>
    <property type="project" value="UniProtKB-ARBA"/>
</dbReference>
<dbReference type="EMBL" id="UINC01038406">
    <property type="protein sequence ID" value="SVB35385.1"/>
    <property type="molecule type" value="Genomic_DNA"/>
</dbReference>
<feature type="domain" description="Glycosyltransferase 2-like" evidence="1">
    <location>
        <begin position="3"/>
        <end position="125"/>
    </location>
</feature>
<dbReference type="Pfam" id="PF00535">
    <property type="entry name" value="Glycos_transf_2"/>
    <property type="match status" value="1"/>
</dbReference>
<dbReference type="PANTHER" id="PTHR22916:SF3">
    <property type="entry name" value="UDP-GLCNAC:BETAGAL BETA-1,3-N-ACETYLGLUCOSAMINYLTRANSFERASE-LIKE PROTEIN 1"/>
    <property type="match status" value="1"/>
</dbReference>
<evidence type="ECO:0000259" key="1">
    <source>
        <dbReference type="Pfam" id="PF00535"/>
    </source>
</evidence>
<accession>A0A382DAU3</accession>
<gene>
    <name evidence="2" type="ORF">METZ01_LOCUS188239</name>
</gene>
<reference evidence="2" key="1">
    <citation type="submission" date="2018-05" db="EMBL/GenBank/DDBJ databases">
        <authorList>
            <person name="Lanie J.A."/>
            <person name="Ng W.-L."/>
            <person name="Kazmierczak K.M."/>
            <person name="Andrzejewski T.M."/>
            <person name="Davidsen T.M."/>
            <person name="Wayne K.J."/>
            <person name="Tettelin H."/>
            <person name="Glass J.I."/>
            <person name="Rusch D."/>
            <person name="Podicherti R."/>
            <person name="Tsui H.-C.T."/>
            <person name="Winkler M.E."/>
        </authorList>
    </citation>
    <scope>NUCLEOTIDE SEQUENCE</scope>
</reference>
<evidence type="ECO:0000313" key="2">
    <source>
        <dbReference type="EMBL" id="SVB35385.1"/>
    </source>
</evidence>
<dbReference type="AlphaFoldDB" id="A0A382DAU3"/>
<organism evidence="2">
    <name type="scientific">marine metagenome</name>
    <dbReference type="NCBI Taxonomy" id="408172"/>
    <lineage>
        <taxon>unclassified sequences</taxon>
        <taxon>metagenomes</taxon>
        <taxon>ecological metagenomes</taxon>
    </lineage>
</organism>
<dbReference type="InterPro" id="IPR001173">
    <property type="entry name" value="Glyco_trans_2-like"/>
</dbReference>
<dbReference type="Gene3D" id="3.90.550.10">
    <property type="entry name" value="Spore Coat Polysaccharide Biosynthesis Protein SpsA, Chain A"/>
    <property type="match status" value="1"/>
</dbReference>
<proteinExistence type="predicted"/>
<feature type="non-terminal residue" evidence="2">
    <location>
        <position position="1"/>
    </location>
</feature>
<sequence length="191" mass="22618">MNCYNGEEFLQEALESVQAQTYKNWELIFWDNQSSDKSEEIFKNYSDPRCKYFFAPKHTLLSEARNCAIEYSTGEFLAFLDVDDWWAPEKLEKQIPLFDDQEVGLVYANYWYVLNGKNIKYPLYRKKLPKGWCIDAPLRYYCVGLLTILVRRTAFDALNSGFNPKYHAIEDFDFVIKLNKSWKIECVHTPL</sequence>
<name>A0A382DAU3_9ZZZZ</name>
<protein>
    <recommendedName>
        <fullName evidence="1">Glycosyltransferase 2-like domain-containing protein</fullName>
    </recommendedName>
</protein>
<dbReference type="InterPro" id="IPR029044">
    <property type="entry name" value="Nucleotide-diphossugar_trans"/>
</dbReference>